<gene>
    <name evidence="12" type="ORF">ATK36_0894</name>
</gene>
<keyword evidence="1" id="KW-0596">Phosphopantetheine</keyword>
<dbReference type="InterPro" id="IPR042104">
    <property type="entry name" value="PKS_dehydratase_sf"/>
</dbReference>
<keyword evidence="4" id="KW-0521">NADP</keyword>
<dbReference type="SMART" id="SM01294">
    <property type="entry name" value="PKS_PP_betabranch"/>
    <property type="match status" value="1"/>
</dbReference>
<dbReference type="InterPro" id="IPR014030">
    <property type="entry name" value="Ketoacyl_synth_N"/>
</dbReference>
<dbReference type="FunFam" id="3.30.70.250:FF:000003">
    <property type="entry name" value="Polyketide beta-ketoacyl synthase Pks3"/>
    <property type="match status" value="1"/>
</dbReference>
<dbReference type="Gene3D" id="3.30.70.250">
    <property type="entry name" value="Malonyl-CoA ACP transacylase, ACP-binding"/>
    <property type="match status" value="1"/>
</dbReference>
<dbReference type="SMART" id="SM00822">
    <property type="entry name" value="PKS_KR"/>
    <property type="match status" value="1"/>
</dbReference>
<dbReference type="Pfam" id="PF02801">
    <property type="entry name" value="Ketoacyl-synt_C"/>
    <property type="match status" value="1"/>
</dbReference>
<dbReference type="Gene3D" id="1.10.1200.10">
    <property type="entry name" value="ACP-like"/>
    <property type="match status" value="1"/>
</dbReference>
<dbReference type="Pfam" id="PF08240">
    <property type="entry name" value="ADH_N"/>
    <property type="match status" value="1"/>
</dbReference>
<dbReference type="SUPFAM" id="SSF53901">
    <property type="entry name" value="Thiolase-like"/>
    <property type="match status" value="1"/>
</dbReference>
<dbReference type="NCBIfam" id="NF041183">
    <property type="entry name" value="Pks2_ls1_myc"/>
    <property type="match status" value="1"/>
</dbReference>
<dbReference type="InterPro" id="IPR013154">
    <property type="entry name" value="ADH-like_N"/>
</dbReference>
<dbReference type="SMART" id="SM00825">
    <property type="entry name" value="PKS_KS"/>
    <property type="match status" value="1"/>
</dbReference>
<keyword evidence="6" id="KW-0012">Acyltransferase</keyword>
<dbReference type="SUPFAM" id="SSF51735">
    <property type="entry name" value="NAD(P)-binding Rossmann-fold domains"/>
    <property type="match status" value="3"/>
</dbReference>
<dbReference type="InterPro" id="IPR020806">
    <property type="entry name" value="PKS_PP-bd"/>
</dbReference>
<dbReference type="InterPro" id="IPR014043">
    <property type="entry name" value="Acyl_transferase_dom"/>
</dbReference>
<dbReference type="SUPFAM" id="SSF47336">
    <property type="entry name" value="ACP-like"/>
    <property type="match status" value="1"/>
</dbReference>
<dbReference type="InterPro" id="IPR009081">
    <property type="entry name" value="PP-bd_ACP"/>
</dbReference>
<dbReference type="InterPro" id="IPR053386">
    <property type="entry name" value="MBFA_synthase"/>
</dbReference>
<feature type="region of interest" description="N-terminal hotdog fold" evidence="7">
    <location>
        <begin position="896"/>
        <end position="1016"/>
    </location>
</feature>
<dbReference type="InterPro" id="IPR049900">
    <property type="entry name" value="PKS_mFAS_DH"/>
</dbReference>
<dbReference type="GO" id="GO:0071770">
    <property type="term" value="P:DIM/DIP cell wall layer assembly"/>
    <property type="evidence" value="ECO:0007669"/>
    <property type="project" value="TreeGrafter"/>
</dbReference>
<dbReference type="GO" id="GO:0005737">
    <property type="term" value="C:cytoplasm"/>
    <property type="evidence" value="ECO:0007669"/>
    <property type="project" value="TreeGrafter"/>
</dbReference>
<evidence type="ECO:0000256" key="3">
    <source>
        <dbReference type="ARBA" id="ARBA00022679"/>
    </source>
</evidence>
<dbReference type="SMART" id="SM00829">
    <property type="entry name" value="PKS_ER"/>
    <property type="match status" value="1"/>
</dbReference>
<dbReference type="EMBL" id="PDJK01000001">
    <property type="protein sequence ID" value="PFG57318.1"/>
    <property type="molecule type" value="Genomic_DNA"/>
</dbReference>
<dbReference type="Pfam" id="PF14765">
    <property type="entry name" value="PS-DH"/>
    <property type="match status" value="1"/>
</dbReference>
<dbReference type="InterPro" id="IPR032821">
    <property type="entry name" value="PKS_assoc"/>
</dbReference>
<dbReference type="PANTHER" id="PTHR43775">
    <property type="entry name" value="FATTY ACID SYNTHASE"/>
    <property type="match status" value="1"/>
</dbReference>
<dbReference type="InterPro" id="IPR001227">
    <property type="entry name" value="Ac_transferase_dom_sf"/>
</dbReference>
<feature type="region of interest" description="Disordered" evidence="8">
    <location>
        <begin position="994"/>
        <end position="1038"/>
    </location>
</feature>
<dbReference type="PROSITE" id="PS00606">
    <property type="entry name" value="KS3_1"/>
    <property type="match status" value="1"/>
</dbReference>
<dbReference type="CDD" id="cd05195">
    <property type="entry name" value="enoyl_red"/>
    <property type="match status" value="1"/>
</dbReference>
<dbReference type="SMART" id="SM00823">
    <property type="entry name" value="PKS_PP"/>
    <property type="match status" value="1"/>
</dbReference>
<evidence type="ECO:0000259" key="9">
    <source>
        <dbReference type="PROSITE" id="PS50075"/>
    </source>
</evidence>
<evidence type="ECO:0000313" key="12">
    <source>
        <dbReference type="EMBL" id="PFG57318.1"/>
    </source>
</evidence>
<dbReference type="InterPro" id="IPR018201">
    <property type="entry name" value="Ketoacyl_synth_AS"/>
</dbReference>
<comment type="caution">
    <text evidence="12">The sequence shown here is derived from an EMBL/GenBank/DDBJ whole genome shotgun (WGS) entry which is preliminary data.</text>
</comment>
<dbReference type="InterPro" id="IPR049551">
    <property type="entry name" value="PKS_DH_C"/>
</dbReference>
<dbReference type="SUPFAM" id="SSF50129">
    <property type="entry name" value="GroES-like"/>
    <property type="match status" value="1"/>
</dbReference>
<dbReference type="InterPro" id="IPR011032">
    <property type="entry name" value="GroES-like_sf"/>
</dbReference>
<evidence type="ECO:0000256" key="1">
    <source>
        <dbReference type="ARBA" id="ARBA00022450"/>
    </source>
</evidence>
<dbReference type="GO" id="GO:0004315">
    <property type="term" value="F:3-oxoacyl-[acyl-carrier-protein] synthase activity"/>
    <property type="evidence" value="ECO:0007669"/>
    <property type="project" value="InterPro"/>
</dbReference>
<dbReference type="GO" id="GO:0016491">
    <property type="term" value="F:oxidoreductase activity"/>
    <property type="evidence" value="ECO:0007669"/>
    <property type="project" value="InterPro"/>
</dbReference>
<dbReference type="Gene3D" id="3.40.50.720">
    <property type="entry name" value="NAD(P)-binding Rossmann-like Domain"/>
    <property type="match status" value="3"/>
</dbReference>
<dbReference type="GO" id="GO:0005886">
    <property type="term" value="C:plasma membrane"/>
    <property type="evidence" value="ECO:0007669"/>
    <property type="project" value="TreeGrafter"/>
</dbReference>
<name>A0A2A9G1M5_9PSEU</name>
<dbReference type="PROSITE" id="PS52019">
    <property type="entry name" value="PKS_MFAS_DH"/>
    <property type="match status" value="1"/>
</dbReference>
<evidence type="ECO:0000256" key="4">
    <source>
        <dbReference type="ARBA" id="ARBA00022857"/>
    </source>
</evidence>
<dbReference type="PANTHER" id="PTHR43775:SF37">
    <property type="entry name" value="SI:DKEY-61P9.11"/>
    <property type="match status" value="1"/>
</dbReference>
<dbReference type="Gene3D" id="3.10.129.110">
    <property type="entry name" value="Polyketide synthase dehydratase"/>
    <property type="match status" value="1"/>
</dbReference>
<evidence type="ECO:0000259" key="10">
    <source>
        <dbReference type="PROSITE" id="PS52004"/>
    </source>
</evidence>
<reference evidence="12 13" key="1">
    <citation type="submission" date="2017-10" db="EMBL/GenBank/DDBJ databases">
        <title>Sequencing the genomes of 1000 actinobacteria strains.</title>
        <authorList>
            <person name="Klenk H.-P."/>
        </authorList>
    </citation>
    <scope>NUCLEOTIDE SEQUENCE [LARGE SCALE GENOMIC DNA]</scope>
    <source>
        <strain evidence="12 13">DSM 46092</strain>
    </source>
</reference>
<dbReference type="Pfam" id="PF16197">
    <property type="entry name" value="KAsynt_C_assoc"/>
    <property type="match status" value="1"/>
</dbReference>
<dbReference type="InterPro" id="IPR020841">
    <property type="entry name" value="PKS_Beta-ketoAc_synthase_dom"/>
</dbReference>
<dbReference type="Gene3D" id="3.90.180.10">
    <property type="entry name" value="Medium-chain alcohol dehydrogenases, catalytic domain"/>
    <property type="match status" value="1"/>
</dbReference>
<feature type="domain" description="Carrier" evidence="9">
    <location>
        <begin position="2021"/>
        <end position="2096"/>
    </location>
</feature>
<keyword evidence="5" id="KW-0511">Multifunctional enzyme</keyword>
<dbReference type="Pfam" id="PF21089">
    <property type="entry name" value="PKS_DH_N"/>
    <property type="match status" value="1"/>
</dbReference>
<dbReference type="InterPro" id="IPR036736">
    <property type="entry name" value="ACP-like_sf"/>
</dbReference>
<evidence type="ECO:0000256" key="5">
    <source>
        <dbReference type="ARBA" id="ARBA00023268"/>
    </source>
</evidence>
<organism evidence="12 13">
    <name type="scientific">Amycolatopsis sulphurea</name>
    <dbReference type="NCBI Taxonomy" id="76022"/>
    <lineage>
        <taxon>Bacteria</taxon>
        <taxon>Bacillati</taxon>
        <taxon>Actinomycetota</taxon>
        <taxon>Actinomycetes</taxon>
        <taxon>Pseudonocardiales</taxon>
        <taxon>Pseudonocardiaceae</taxon>
        <taxon>Amycolatopsis</taxon>
    </lineage>
</organism>
<evidence type="ECO:0000256" key="7">
    <source>
        <dbReference type="PROSITE-ProRule" id="PRU01363"/>
    </source>
</evidence>
<keyword evidence="13" id="KW-1185">Reference proteome</keyword>
<feature type="domain" description="Ketosynthase family 3 (KS3)" evidence="10">
    <location>
        <begin position="9"/>
        <end position="432"/>
    </location>
</feature>
<dbReference type="FunFam" id="3.40.50.720:FF:000209">
    <property type="entry name" value="Polyketide synthase Pks12"/>
    <property type="match status" value="1"/>
</dbReference>
<dbReference type="InterPro" id="IPR016036">
    <property type="entry name" value="Malonyl_transacylase_ACP-bd"/>
</dbReference>
<dbReference type="InterPro" id="IPR020843">
    <property type="entry name" value="ER"/>
</dbReference>
<dbReference type="InterPro" id="IPR020807">
    <property type="entry name" value="PKS_DH"/>
</dbReference>
<dbReference type="InterPro" id="IPR013149">
    <property type="entry name" value="ADH-like_C"/>
</dbReference>
<feature type="region of interest" description="C-terminal hotdog fold" evidence="7">
    <location>
        <begin position="1032"/>
        <end position="1182"/>
    </location>
</feature>
<dbReference type="SMART" id="SM00826">
    <property type="entry name" value="PKS_DH"/>
    <property type="match status" value="1"/>
</dbReference>
<keyword evidence="3" id="KW-0808">Transferase</keyword>
<feature type="domain" description="PKS/mFAS DH" evidence="11">
    <location>
        <begin position="896"/>
        <end position="1182"/>
    </location>
</feature>
<dbReference type="FunFam" id="3.40.47.10:FF:000019">
    <property type="entry name" value="Polyketide synthase type I"/>
    <property type="match status" value="1"/>
</dbReference>
<dbReference type="CDD" id="cd00833">
    <property type="entry name" value="PKS"/>
    <property type="match status" value="1"/>
</dbReference>
<dbReference type="SMART" id="SM00827">
    <property type="entry name" value="PKS_AT"/>
    <property type="match status" value="1"/>
</dbReference>
<dbReference type="Pfam" id="PF00698">
    <property type="entry name" value="Acyl_transf_1"/>
    <property type="match status" value="1"/>
</dbReference>
<dbReference type="GO" id="GO:0004312">
    <property type="term" value="F:fatty acid synthase activity"/>
    <property type="evidence" value="ECO:0007669"/>
    <property type="project" value="TreeGrafter"/>
</dbReference>
<dbReference type="Gene3D" id="3.40.366.10">
    <property type="entry name" value="Malonyl-Coenzyme A Acyl Carrier Protein, domain 2"/>
    <property type="match status" value="1"/>
</dbReference>
<dbReference type="PROSITE" id="PS51257">
    <property type="entry name" value="PROKAR_LIPOPROTEIN"/>
    <property type="match status" value="1"/>
</dbReference>
<dbReference type="GO" id="GO:0006633">
    <property type="term" value="P:fatty acid biosynthetic process"/>
    <property type="evidence" value="ECO:0007669"/>
    <property type="project" value="InterPro"/>
</dbReference>
<dbReference type="InterPro" id="IPR057326">
    <property type="entry name" value="KR_dom"/>
</dbReference>
<dbReference type="InterPro" id="IPR050091">
    <property type="entry name" value="PKS_NRPS_Biosynth_Enz"/>
</dbReference>
<proteinExistence type="predicted"/>
<dbReference type="InterPro" id="IPR013968">
    <property type="entry name" value="PKS_KR"/>
</dbReference>
<dbReference type="Proteomes" id="UP000243542">
    <property type="component" value="Unassembled WGS sequence"/>
</dbReference>
<dbReference type="InterPro" id="IPR014031">
    <property type="entry name" value="Ketoacyl_synth_C"/>
</dbReference>
<dbReference type="Pfam" id="PF08659">
    <property type="entry name" value="KR"/>
    <property type="match status" value="1"/>
</dbReference>
<evidence type="ECO:0000256" key="8">
    <source>
        <dbReference type="SAM" id="MobiDB-lite"/>
    </source>
</evidence>
<dbReference type="Gene3D" id="3.40.47.10">
    <property type="match status" value="1"/>
</dbReference>
<dbReference type="InterPro" id="IPR016035">
    <property type="entry name" value="Acyl_Trfase/lysoPLipase"/>
</dbReference>
<dbReference type="InterPro" id="IPR016039">
    <property type="entry name" value="Thiolase-like"/>
</dbReference>
<keyword evidence="2" id="KW-0597">Phosphoprotein</keyword>
<evidence type="ECO:0000313" key="13">
    <source>
        <dbReference type="Proteomes" id="UP000243542"/>
    </source>
</evidence>
<dbReference type="GO" id="GO:0031177">
    <property type="term" value="F:phosphopantetheine binding"/>
    <property type="evidence" value="ECO:0007669"/>
    <property type="project" value="InterPro"/>
</dbReference>
<dbReference type="InterPro" id="IPR036291">
    <property type="entry name" value="NAD(P)-bd_dom_sf"/>
</dbReference>
<dbReference type="InterPro" id="IPR049552">
    <property type="entry name" value="PKS_DH_N"/>
</dbReference>
<evidence type="ECO:0000259" key="11">
    <source>
        <dbReference type="PROSITE" id="PS52019"/>
    </source>
</evidence>
<evidence type="ECO:0000256" key="6">
    <source>
        <dbReference type="ARBA" id="ARBA00023315"/>
    </source>
</evidence>
<feature type="active site" description="Proton donor; for dehydratase activity" evidence="7">
    <location>
        <position position="1097"/>
    </location>
</feature>
<dbReference type="Pfam" id="PF00107">
    <property type="entry name" value="ADH_zinc_N"/>
    <property type="match status" value="1"/>
</dbReference>
<evidence type="ECO:0000256" key="2">
    <source>
        <dbReference type="ARBA" id="ARBA00022553"/>
    </source>
</evidence>
<dbReference type="PROSITE" id="PS50075">
    <property type="entry name" value="CARRIER"/>
    <property type="match status" value="1"/>
</dbReference>
<sequence>MARAGMTTQVPVAVIGIGCRLPGGIDSPESFWHSLVRGDDLITEIPPERWDAYEHYDPERGVPGRSVSRWGGFLADISGFDASFFGIGEPEAAAMDPQHRLLLETAWEAVEHAGIPPLSLAGSLCGVFMGVAHDDYTVVAYGAGTLDGPYGLSGTAFSMASGRIAYALGLHGPAQTVDTACSSGLTSVHLGCRSLHEGESDLVLAGGCMVMLRPEVSASASAQGMLSPTGRCRAFDSAADGFVRSEGCAVVALKRLDDAQRDGDRILAVVRGTATNQDGRSETITMPAVEPQVAVYRAALAAGDVAPDSVGMVEAHGTGTPVGDPIEFHSLARVYATNGGPCAVGSVKTNLGHTESAAGTVGLVKAVLALWHGFIPPSLHFTELPEDLQQVRTGLFVPAEGASWPQSGEGIRRGVVSAFGMSGTNVHAVLEQAPASTRDHSAEERGVTPGPLLFPVSATSTEELRHSAARTADWVARHADTVAPYDLAYTLTRRREHRPVRAAVVASSSRELEQALRTVAEDETRTALAADRSGRGPVWVFSGQGSQWAAMGADLLNTEPVFASRIAELDPLIVAEAGFSVTEAMTVPEMVTGIDRVQPTLFAMQVAMAATMRASGVEPGAVIGHSLGEIAAIVVAGALSLEDGVKVICRRSRLCARLAGKGAMASVELPAQQVQEELAHTNGAEVVVSVLASPRSTVIGGEARAVRDLVRAWDERGVTAREVAVDVASHSPQVDSILEELAGELADLTPGVPTVPFYTATLDDARTQPACDNTYWVDNLRQPVRFGAAVQAALEDGYRVFAELAPHPLLLRAIEQTASITDAPVATVAAMRREQALPEGLRHFLSDLYTAGAAVDFSALYPQGRLVDAPLATWTHKRLLVRRANDTRSAHTVAVHPLLGAHVRLPEEPEQHAWCGDVGTATLPWLADHVVNGVPALPGAAFCEMALTAAQEVFGSASAAREVRFEEMLLLGEQTPVTTTAVADAPGTARFTVQTTEDGEHTRRASATLQATTDEEPEPPPLDVPDLLAAHPNRTDGDELRKRFDAERRIRFGPAMAGLSAVSLPADENSTLLAEVKVPAQIRHQLSSYGVHPVLLDSCIQAVTAYSLLRSGDADPGLMVPLAVDRVRLWGPARHARYCYARVATWDGTTIEADFDVVDEYGAVLLVVRGLRLGTRGAESEKHEQLLAQRLLTVEWEKHQPPRLRNPGTPSGTSWIVLDPAGTRDSLASGLPQALEHHGARCTVLEWPQAEDHAVFAAQLGDRLRSGGYDGVVVIIPPPEATDTECPARAREQVRRLVWIAGELVELADPPRLYVVTRTAQHVLAEDSLNLEQAGLRGLLRVIGAEHPHLHPTQIDVDDTVRADGVAQELLAGSDEDETAWRGSCWYAARLRSAPLRPDERRLTTVRHDRDGMSLQIRNPGDVETLEPVATGRREPGPGEIEIAVGAAGINFADVLNALGRYSSFEPSLPDLGLEFAGVVTAVGDGVTDRRVGERVGGYAPSGGTWGTFLICDAKMAIPVPGGLTMEAAAAVPVAYATAWHSLHDLVRIASGDRVLIHSATGGVGQAALAVARHAGAQIYATAGSPRRRDLLRGMGVEHVYDSRTTEFADLIRQDTDGYGVDIVLNSLPGPAQHAGIGLLSFGGRFVELGKKDVYTGNRLDLFPFRRNLAFFYVDLALMGQTDPDRIHTLLQTVYCRIADGALPAPAVATYPLSEAATVIRTMSSAGHTGKQVLTIPATGSSTAVVPPHQSPVFRRDGAYLITGGLGGLGLALADHLAQGGCGRIVLTSRSRPDKHIRKTIARIQHDNGVDVQVECGDIADPATATKLVETATGTGLRLRGVLHAAATVEDATLPNITDALLDRDWAAKADGAWHLHHATLDQPLDWFCAFSSSAALLGSPGQGAYAAANSWVDAFTHWRRAQGLPATTIAWGPWADIGRGAALEHDGRTDMIRPEEGVFAFDQLLRHTRIWTGYLPTTNSPWLTSLAERSPFAQACVAADDEGQGDTPSLRSELRLLPAEQRPGRLRRFLGEQAGMIVRSNVDPDRPFNQHGLDSLGTLELRTRIETELGIRLTPKDITARNTVRALAQHLLDILSGEEQTS</sequence>
<dbReference type="Pfam" id="PF00550">
    <property type="entry name" value="PP-binding"/>
    <property type="match status" value="1"/>
</dbReference>
<feature type="active site" description="Proton acceptor; for dehydratase activity" evidence="7">
    <location>
        <position position="929"/>
    </location>
</feature>
<dbReference type="SUPFAM" id="SSF55048">
    <property type="entry name" value="Probable ACP-binding domain of malonyl-CoA ACP transacylase"/>
    <property type="match status" value="1"/>
</dbReference>
<dbReference type="Pfam" id="PF00109">
    <property type="entry name" value="ketoacyl-synt"/>
    <property type="match status" value="1"/>
</dbReference>
<dbReference type="SUPFAM" id="SSF52151">
    <property type="entry name" value="FabD/lysophospholipase-like"/>
    <property type="match status" value="1"/>
</dbReference>
<dbReference type="PROSITE" id="PS52004">
    <property type="entry name" value="KS3_2"/>
    <property type="match status" value="1"/>
</dbReference>
<protein>
    <submittedName>
        <fullName evidence="12">Polyketide synthase 5</fullName>
    </submittedName>
</protein>
<accession>A0A2A9G1M5</accession>